<dbReference type="InterPro" id="IPR008181">
    <property type="entry name" value="dUTPase"/>
</dbReference>
<dbReference type="NCBIfam" id="NF001862">
    <property type="entry name" value="PRK00601.1"/>
    <property type="match status" value="1"/>
</dbReference>
<feature type="domain" description="dUTPase-like" evidence="6">
    <location>
        <begin position="30"/>
        <end position="154"/>
    </location>
</feature>
<evidence type="ECO:0000313" key="8">
    <source>
        <dbReference type="Proteomes" id="UP000161081"/>
    </source>
</evidence>
<proteinExistence type="inferred from homology"/>
<sequence length="156" mass="16886">MDRSSQDSGCPATPPVKLFFKRHSTSAFPPRRATSGSAGYDLYSSADVRVPPHGRALVPTDLSFQFPEGVYGRLAPRSGLAVKFFIDVGAGVVDNDYRGLVSVLLFNFSNHDFHVRRGDRVAQIILERYVSADVQEVVSLNSTERGASGFGSTGGF</sequence>
<dbReference type="NCBIfam" id="TIGR00576">
    <property type="entry name" value="dut"/>
    <property type="match status" value="1"/>
</dbReference>
<dbReference type="InterPro" id="IPR033704">
    <property type="entry name" value="dUTPase_trimeric"/>
</dbReference>
<dbReference type="GO" id="GO:0000287">
    <property type="term" value="F:magnesium ion binding"/>
    <property type="evidence" value="ECO:0007669"/>
    <property type="project" value="InterPro"/>
</dbReference>
<dbReference type="Proteomes" id="UP000161081">
    <property type="component" value="Segment"/>
</dbReference>
<evidence type="ECO:0000256" key="4">
    <source>
        <dbReference type="ARBA" id="ARBA00022801"/>
    </source>
</evidence>
<keyword evidence="5" id="KW-0546">Nucleotide metabolism</keyword>
<dbReference type="PANTHER" id="PTHR11241:SF0">
    <property type="entry name" value="DEOXYURIDINE 5'-TRIPHOSPHATE NUCLEOTIDOHYDROLASE"/>
    <property type="match status" value="1"/>
</dbReference>
<dbReference type="InterPro" id="IPR029054">
    <property type="entry name" value="dUTPase-like"/>
</dbReference>
<evidence type="ECO:0000256" key="2">
    <source>
        <dbReference type="ARBA" id="ARBA00006581"/>
    </source>
</evidence>
<dbReference type="CDD" id="cd07557">
    <property type="entry name" value="trimeric_dUTPase"/>
    <property type="match status" value="1"/>
</dbReference>
<dbReference type="RefSeq" id="YP_008719811.1">
    <property type="nucleotide sequence ID" value="NC_022612.1"/>
</dbReference>
<keyword evidence="8" id="KW-1185">Reference proteome</keyword>
<name>U5NHN2_9ADEN</name>
<protein>
    <recommendedName>
        <fullName evidence="3">dUTP diphosphatase</fullName>
        <ecNumber evidence="3">3.6.1.23</ecNumber>
    </recommendedName>
</protein>
<evidence type="ECO:0000256" key="5">
    <source>
        <dbReference type="ARBA" id="ARBA00023080"/>
    </source>
</evidence>
<dbReference type="PANTHER" id="PTHR11241">
    <property type="entry name" value="DEOXYURIDINE 5'-TRIPHOSPHATE NUCLEOTIDOHYDROLASE"/>
    <property type="match status" value="1"/>
</dbReference>
<dbReference type="EC" id="3.6.1.23" evidence="3"/>
<dbReference type="GO" id="GO:0004170">
    <property type="term" value="F:dUTP diphosphatase activity"/>
    <property type="evidence" value="ECO:0007669"/>
    <property type="project" value="UniProtKB-EC"/>
</dbReference>
<dbReference type="InterPro" id="IPR036157">
    <property type="entry name" value="dUTPase-like_sf"/>
</dbReference>
<keyword evidence="4" id="KW-0378">Hydrolase</keyword>
<evidence type="ECO:0000256" key="3">
    <source>
        <dbReference type="ARBA" id="ARBA00012379"/>
    </source>
</evidence>
<evidence type="ECO:0000313" key="7">
    <source>
        <dbReference type="EMBL" id="AGX93292.1"/>
    </source>
</evidence>
<organism evidence="7 8">
    <name type="scientific">turkey adenovirus 4</name>
    <dbReference type="NCBI Taxonomy" id="1408257"/>
    <lineage>
        <taxon>Viruses</taxon>
        <taxon>Varidnaviria</taxon>
        <taxon>Bamfordvirae</taxon>
        <taxon>Preplasmiviricota</taxon>
        <taxon>Polisuviricotina</taxon>
        <taxon>Pharingeaviricetes</taxon>
        <taxon>Rowavirales</taxon>
        <taxon>Adenoviridae</taxon>
        <taxon>Aviadenovirus</taxon>
        <taxon>Aviadenovirus gallopavoquartum</taxon>
        <taxon>Turkey aviadenovirus C</taxon>
    </lineage>
</organism>
<dbReference type="Gene3D" id="2.70.40.10">
    <property type="match status" value="1"/>
</dbReference>
<dbReference type="GO" id="GO:0046081">
    <property type="term" value="P:dUTP catabolic process"/>
    <property type="evidence" value="ECO:0007669"/>
    <property type="project" value="InterPro"/>
</dbReference>
<evidence type="ECO:0000256" key="1">
    <source>
        <dbReference type="ARBA" id="ARBA00003495"/>
    </source>
</evidence>
<dbReference type="Pfam" id="PF00692">
    <property type="entry name" value="dUTPase"/>
    <property type="match status" value="1"/>
</dbReference>
<comment type="function">
    <text evidence="1">This enzyme is involved in nucleotide metabolism: it produces dUMP, the immediate precursor of thymidine nucleotides and it decreases the intracellular concentration of dUTP so that uracil cannot be incorporated into DNA.</text>
</comment>
<comment type="similarity">
    <text evidence="2">Belongs to the dUTPase family.</text>
</comment>
<evidence type="ECO:0000259" key="6">
    <source>
        <dbReference type="Pfam" id="PF00692"/>
    </source>
</evidence>
<reference evidence="7 8" key="1">
    <citation type="journal article" date="2014" name="J. Gen. Virol.">
        <title>Whole-genome sequences of two turkey adenovirus types reveal the existence of two unknown lineages that merit the establishment of novel species within the genus Aviadenovirus.</title>
        <authorList>
            <person name="Marek A."/>
            <person name="Ballmann M.Z."/>
            <person name="Kosiol C."/>
            <person name="Harrach B."/>
            <person name="Schlotterer C."/>
            <person name="Hess M."/>
        </authorList>
    </citation>
    <scope>NUCLEOTIDE SEQUENCE [LARGE SCALE GENOMIC DNA]</scope>
    <source>
        <strain evidence="7">TNI1</strain>
    </source>
</reference>
<accession>U5NHN2</accession>
<dbReference type="SUPFAM" id="SSF51283">
    <property type="entry name" value="dUTPase-like"/>
    <property type="match status" value="1"/>
</dbReference>
<dbReference type="KEGG" id="vg:17400974"/>
<dbReference type="EMBL" id="KF477312">
    <property type="protein sequence ID" value="AGX93292.1"/>
    <property type="molecule type" value="Genomic_DNA"/>
</dbReference>
<dbReference type="GO" id="GO:0006226">
    <property type="term" value="P:dUMP biosynthetic process"/>
    <property type="evidence" value="ECO:0007669"/>
    <property type="project" value="InterPro"/>
</dbReference>
<dbReference type="GeneID" id="17400974"/>
<dbReference type="OrthoDB" id="12539at10239"/>